<reference evidence="12" key="1">
    <citation type="submission" date="2025-08" db="UniProtKB">
        <authorList>
            <consortium name="RefSeq"/>
        </authorList>
    </citation>
    <scope>IDENTIFICATION</scope>
    <source>
        <tissue evidence="12">Ear skin</tissue>
    </source>
</reference>
<dbReference type="Pfam" id="PF07648">
    <property type="entry name" value="Kazal_2"/>
    <property type="match status" value="1"/>
</dbReference>
<feature type="region of interest" description="Disordered" evidence="8">
    <location>
        <begin position="64"/>
        <end position="159"/>
    </location>
</feature>
<dbReference type="Proteomes" id="UP000694856">
    <property type="component" value="Chromosome 3"/>
</dbReference>
<dbReference type="GeneID" id="116660016"/>
<feature type="transmembrane region" description="Helical" evidence="9">
    <location>
        <begin position="218"/>
        <end position="241"/>
    </location>
</feature>
<feature type="transmembrane region" description="Helical" evidence="9">
    <location>
        <begin position="537"/>
        <end position="556"/>
    </location>
</feature>
<feature type="transmembrane region" description="Helical" evidence="9">
    <location>
        <begin position="477"/>
        <end position="495"/>
    </location>
</feature>
<comment type="similarity">
    <text evidence="2">Belongs to the organo anion transporter (TC 2.A.60) family.</text>
</comment>
<dbReference type="PANTHER" id="PTHR11388">
    <property type="entry name" value="ORGANIC ANION TRANSPORTER"/>
    <property type="match status" value="1"/>
</dbReference>
<evidence type="ECO:0000256" key="7">
    <source>
        <dbReference type="ARBA" id="ARBA00023157"/>
    </source>
</evidence>
<feature type="transmembrane region" description="Helical" evidence="9">
    <location>
        <begin position="390"/>
        <end position="410"/>
    </location>
</feature>
<evidence type="ECO:0000259" key="10">
    <source>
        <dbReference type="PROSITE" id="PS51465"/>
    </source>
</evidence>
<dbReference type="InterPro" id="IPR004156">
    <property type="entry name" value="OATP"/>
</dbReference>
<dbReference type="KEGG" id="cfr:116660016"/>
<feature type="transmembrane region" description="Helical" evidence="9">
    <location>
        <begin position="309"/>
        <end position="335"/>
    </location>
</feature>
<dbReference type="InterPro" id="IPR002350">
    <property type="entry name" value="Kazal_dom"/>
</dbReference>
<dbReference type="Pfam" id="PF03137">
    <property type="entry name" value="OATP"/>
    <property type="match status" value="1"/>
</dbReference>
<evidence type="ECO:0000256" key="2">
    <source>
        <dbReference type="ARBA" id="ARBA00009657"/>
    </source>
</evidence>
<evidence type="ECO:0000256" key="1">
    <source>
        <dbReference type="ARBA" id="ARBA00004651"/>
    </source>
</evidence>
<feature type="domain" description="Kazal-like" evidence="10">
    <location>
        <begin position="576"/>
        <end position="631"/>
    </location>
</feature>
<keyword evidence="5 9" id="KW-1133">Transmembrane helix</keyword>
<feature type="transmembrane region" description="Helical" evidence="9">
    <location>
        <begin position="341"/>
        <end position="369"/>
    </location>
</feature>
<feature type="compositionally biased region" description="Polar residues" evidence="8">
    <location>
        <begin position="146"/>
        <end position="155"/>
    </location>
</feature>
<keyword evidence="11" id="KW-1185">Reference proteome</keyword>
<keyword evidence="6 9" id="KW-0472">Membrane</keyword>
<sequence>MKEQQDLGAIPRIIFHLFVNSRAISEGSTRRNVPSGGLGCGCPVGPHARASQAFRLELEEQAALRQWEPRPRPARPARTDVSHDPAPAGPGSAMQENLAEVEPKASQAEPAEVHKPLQAREAGEENTGLRTVPASQAELQEKESNLSHTSPSSTKKVQEQQKESLEGLCGLGCVVIPRCPCFNNVSFFLVFFCILVISQGIVFGLVNLSSNSFQDNHLTTIGSLVLSLSYDISFCLVVVFIAYCGGKGNIPRWIAVSSFLVGFGSLLFAFPYLSGRNYQMNVVTEDICKEVKIVNDCKKTSLSFLSKDMIFFILGQSVQGIAGVPLRVLGVVFIYNSVAAYSAGIYLGIVEASGILGYALGRAIGALLIKTSENSSFEESIEDCDASEHWLWTWWSQFVIISVIAWSTLIPLSRFPQSIRGTARIKPEKQKPHLLDENQTKDQEFVPSLKDLFATAVILIKSPMFVCLSLARASESLVIIGTSALLPVYIESQFMLTPSDATTLSRFILILGDAIGQFLGGIIVYTMRMSCKCLMRFVMVTAVVSLVAFALIIFVHCDPIPFAGFNEDYGGTGHLGNLTAPCNSHCKCSSSFYSSTCGRDDIVYFSPCFAGCTHSKTLKDSKTYYNCSCIKDGIPTLDNQGDFIDARRGNCDAKCYELPLFAAFIFSALVFSGLSDIPNILTILWIIPDKQRSLALGVTCVILRLFGTIPGRIVFKILRDNSCIFGDAEHRGGSTNCWIYNKTKMMYLLVGAWFTCKAITIFCTAIAVHLYKYLQKKNSDVLHTVVKNRKVKKKERTDL</sequence>
<dbReference type="GO" id="GO:0015347">
    <property type="term" value="F:sodium-independent organic anion transmembrane transporter activity"/>
    <property type="evidence" value="ECO:0007669"/>
    <property type="project" value="TreeGrafter"/>
</dbReference>
<dbReference type="AlphaFoldDB" id="A0A8B8S3S4"/>
<dbReference type="InterPro" id="IPR036259">
    <property type="entry name" value="MFS_trans_sf"/>
</dbReference>
<feature type="transmembrane region" description="Helical" evidence="9">
    <location>
        <begin position="185"/>
        <end position="206"/>
    </location>
</feature>
<evidence type="ECO:0000313" key="11">
    <source>
        <dbReference type="Proteomes" id="UP000694856"/>
    </source>
</evidence>
<comment type="subcellular location">
    <subcellularLocation>
        <location evidence="1">Cell membrane</location>
        <topology evidence="1">Multi-pass membrane protein</topology>
    </subcellularLocation>
</comment>
<dbReference type="Gene3D" id="1.20.1250.20">
    <property type="entry name" value="MFS general substrate transporter like domains"/>
    <property type="match status" value="1"/>
</dbReference>
<keyword evidence="4 9" id="KW-0812">Transmembrane</keyword>
<feature type="transmembrane region" description="Helical" evidence="9">
    <location>
        <begin position="694"/>
        <end position="715"/>
    </location>
</feature>
<keyword evidence="3" id="KW-1003">Cell membrane</keyword>
<dbReference type="PROSITE" id="PS51465">
    <property type="entry name" value="KAZAL_2"/>
    <property type="match status" value="1"/>
</dbReference>
<evidence type="ECO:0000256" key="3">
    <source>
        <dbReference type="ARBA" id="ARBA00022475"/>
    </source>
</evidence>
<dbReference type="SUPFAM" id="SSF100895">
    <property type="entry name" value="Kazal-type serine protease inhibitors"/>
    <property type="match status" value="1"/>
</dbReference>
<dbReference type="SUPFAM" id="SSF103473">
    <property type="entry name" value="MFS general substrate transporter"/>
    <property type="match status" value="1"/>
</dbReference>
<organism evidence="11 12">
    <name type="scientific">Camelus ferus</name>
    <name type="common">Wild bactrian camel</name>
    <name type="synonym">Camelus bactrianus ferus</name>
    <dbReference type="NCBI Taxonomy" id="419612"/>
    <lineage>
        <taxon>Eukaryota</taxon>
        <taxon>Metazoa</taxon>
        <taxon>Chordata</taxon>
        <taxon>Craniata</taxon>
        <taxon>Vertebrata</taxon>
        <taxon>Euteleostomi</taxon>
        <taxon>Mammalia</taxon>
        <taxon>Eutheria</taxon>
        <taxon>Laurasiatheria</taxon>
        <taxon>Artiodactyla</taxon>
        <taxon>Tylopoda</taxon>
        <taxon>Camelidae</taxon>
        <taxon>Camelus</taxon>
    </lineage>
</organism>
<dbReference type="GO" id="GO:0016323">
    <property type="term" value="C:basolateral plasma membrane"/>
    <property type="evidence" value="ECO:0007669"/>
    <property type="project" value="TreeGrafter"/>
</dbReference>
<evidence type="ECO:0000256" key="9">
    <source>
        <dbReference type="SAM" id="Phobius"/>
    </source>
</evidence>
<name>A0A8B8S3S4_CAMFR</name>
<evidence type="ECO:0000256" key="5">
    <source>
        <dbReference type="ARBA" id="ARBA00022989"/>
    </source>
</evidence>
<dbReference type="PANTHER" id="PTHR11388:SF95">
    <property type="entry name" value="SOLUTE CARRIER ORGANIC ANION TRANSPORTER FAMILY MEMBER 6A1"/>
    <property type="match status" value="1"/>
</dbReference>
<evidence type="ECO:0000313" key="12">
    <source>
        <dbReference type="RefSeq" id="XP_032324390.1"/>
    </source>
</evidence>
<evidence type="ECO:0000256" key="4">
    <source>
        <dbReference type="ARBA" id="ARBA00022692"/>
    </source>
</evidence>
<feature type="transmembrane region" description="Helical" evidence="9">
    <location>
        <begin position="253"/>
        <end position="273"/>
    </location>
</feature>
<accession>A0A8B8S3S4</accession>
<feature type="compositionally biased region" description="Basic and acidic residues" evidence="8">
    <location>
        <begin position="67"/>
        <end position="83"/>
    </location>
</feature>
<evidence type="ECO:0000256" key="6">
    <source>
        <dbReference type="ARBA" id="ARBA00023136"/>
    </source>
</evidence>
<dbReference type="InterPro" id="IPR036058">
    <property type="entry name" value="Kazal_dom_sf"/>
</dbReference>
<feature type="transmembrane region" description="Helical" evidence="9">
    <location>
        <begin position="507"/>
        <end position="525"/>
    </location>
</feature>
<protein>
    <submittedName>
        <fullName evidence="12">Solute carrier organic anion transporter family member 6A1-like</fullName>
    </submittedName>
</protein>
<dbReference type="GO" id="GO:0043252">
    <property type="term" value="P:sodium-independent organic anion transport"/>
    <property type="evidence" value="ECO:0007669"/>
    <property type="project" value="TreeGrafter"/>
</dbReference>
<dbReference type="FunFam" id="1.20.1250.20:FF:000363">
    <property type="entry name" value="Solute carrier organic anion transporter family member"/>
    <property type="match status" value="1"/>
</dbReference>
<evidence type="ECO:0000256" key="8">
    <source>
        <dbReference type="SAM" id="MobiDB-lite"/>
    </source>
</evidence>
<gene>
    <name evidence="12" type="primary">LOC116660016</name>
</gene>
<feature type="transmembrane region" description="Helical" evidence="9">
    <location>
        <begin position="660"/>
        <end position="687"/>
    </location>
</feature>
<proteinExistence type="inferred from homology"/>
<feature type="transmembrane region" description="Helical" evidence="9">
    <location>
        <begin position="745"/>
        <end position="771"/>
    </location>
</feature>
<dbReference type="RefSeq" id="XP_032324390.1">
    <property type="nucleotide sequence ID" value="XM_032468499.1"/>
</dbReference>
<keyword evidence="7" id="KW-1015">Disulfide bond</keyword>